<evidence type="ECO:0000313" key="2">
    <source>
        <dbReference type="EMBL" id="QJA95364.1"/>
    </source>
</evidence>
<sequence length="54" mass="6169">MQHKLSRKIKYVEDNIKALEKAGRDATFERNLVKAWKKVLRAEGDIDCTPAVSP</sequence>
<evidence type="ECO:0000313" key="1">
    <source>
        <dbReference type="EMBL" id="QJA69244.1"/>
    </source>
</evidence>
<name>A0A6M3LPG3_9ZZZZ</name>
<gene>
    <name evidence="1" type="ORF">MM415A04854_0007</name>
    <name evidence="2" type="ORF">MM415B05430_0009</name>
</gene>
<dbReference type="AlphaFoldDB" id="A0A6M3LPG3"/>
<accession>A0A6M3LPG3</accession>
<dbReference type="EMBL" id="MT141689">
    <property type="protein sequence ID" value="QJA69244.1"/>
    <property type="molecule type" value="Genomic_DNA"/>
</dbReference>
<protein>
    <submittedName>
        <fullName evidence="2">Uncharacterized protein</fullName>
    </submittedName>
</protein>
<organism evidence="2">
    <name type="scientific">viral metagenome</name>
    <dbReference type="NCBI Taxonomy" id="1070528"/>
    <lineage>
        <taxon>unclassified sequences</taxon>
        <taxon>metagenomes</taxon>
        <taxon>organismal metagenomes</taxon>
    </lineage>
</organism>
<reference evidence="2" key="1">
    <citation type="submission" date="2020-03" db="EMBL/GenBank/DDBJ databases">
        <title>The deep terrestrial virosphere.</title>
        <authorList>
            <person name="Holmfeldt K."/>
            <person name="Nilsson E."/>
            <person name="Simone D."/>
            <person name="Lopez-Fernandez M."/>
            <person name="Wu X."/>
            <person name="de Brujin I."/>
            <person name="Lundin D."/>
            <person name="Andersson A."/>
            <person name="Bertilsson S."/>
            <person name="Dopson M."/>
        </authorList>
    </citation>
    <scope>NUCLEOTIDE SEQUENCE</scope>
    <source>
        <strain evidence="1">MM415A04854</strain>
        <strain evidence="2">MM415B05430</strain>
    </source>
</reference>
<proteinExistence type="predicted"/>
<dbReference type="EMBL" id="MT143308">
    <property type="protein sequence ID" value="QJA95364.1"/>
    <property type="molecule type" value="Genomic_DNA"/>
</dbReference>